<name>C0XPG9_CORLD</name>
<dbReference type="STRING" id="525263.HMPREF0298_0339"/>
<dbReference type="eggNOG" id="COG1104">
    <property type="taxonomic scope" value="Bacteria"/>
</dbReference>
<dbReference type="PANTHER" id="PTHR11601">
    <property type="entry name" value="CYSTEINE DESULFURYLASE FAMILY MEMBER"/>
    <property type="match status" value="1"/>
</dbReference>
<organism evidence="4 5">
    <name type="scientific">Corynebacterium lipophiloflavum (strain ATCC 700352 / DSM 44291 / CCUG 37336 / JCM 10383 / DMMZ 1944)</name>
    <dbReference type="NCBI Taxonomy" id="525263"/>
    <lineage>
        <taxon>Bacteria</taxon>
        <taxon>Bacillati</taxon>
        <taxon>Actinomycetota</taxon>
        <taxon>Actinomycetes</taxon>
        <taxon>Mycobacteriales</taxon>
        <taxon>Corynebacteriaceae</taxon>
        <taxon>Corynebacterium</taxon>
    </lineage>
</organism>
<evidence type="ECO:0000259" key="3">
    <source>
        <dbReference type="Pfam" id="PF00266"/>
    </source>
</evidence>
<dbReference type="EMBL" id="ACHJ01000025">
    <property type="protein sequence ID" value="EEI17843.1"/>
    <property type="molecule type" value="Genomic_DNA"/>
</dbReference>
<evidence type="ECO:0000256" key="2">
    <source>
        <dbReference type="ARBA" id="ARBA00050776"/>
    </source>
</evidence>
<dbReference type="Gene3D" id="3.90.1150.10">
    <property type="entry name" value="Aspartate Aminotransferase, domain 1"/>
    <property type="match status" value="1"/>
</dbReference>
<comment type="cofactor">
    <cofactor evidence="1">
        <name>pyridoxal 5'-phosphate</name>
        <dbReference type="ChEBI" id="CHEBI:597326"/>
    </cofactor>
</comment>
<dbReference type="HOGENOM" id="CLU_1839304_0_0_11"/>
<evidence type="ECO:0000256" key="1">
    <source>
        <dbReference type="ARBA" id="ARBA00001933"/>
    </source>
</evidence>
<dbReference type="InterPro" id="IPR000192">
    <property type="entry name" value="Aminotrans_V_dom"/>
</dbReference>
<comment type="caution">
    <text evidence="4">The sequence shown here is derived from an EMBL/GenBank/DDBJ whole genome shotgun (WGS) entry which is preliminary data.</text>
</comment>
<evidence type="ECO:0000313" key="4">
    <source>
        <dbReference type="EMBL" id="EEI17843.1"/>
    </source>
</evidence>
<dbReference type="AlphaFoldDB" id="C0XPG9"/>
<dbReference type="PANTHER" id="PTHR11601:SF34">
    <property type="entry name" value="CYSTEINE DESULFURASE"/>
    <property type="match status" value="1"/>
</dbReference>
<comment type="catalytic activity">
    <reaction evidence="2">
        <text>(sulfur carrier)-H + L-cysteine = (sulfur carrier)-SH + L-alanine</text>
        <dbReference type="Rhea" id="RHEA:43892"/>
        <dbReference type="Rhea" id="RHEA-COMP:14737"/>
        <dbReference type="Rhea" id="RHEA-COMP:14739"/>
        <dbReference type="ChEBI" id="CHEBI:29917"/>
        <dbReference type="ChEBI" id="CHEBI:35235"/>
        <dbReference type="ChEBI" id="CHEBI:57972"/>
        <dbReference type="ChEBI" id="CHEBI:64428"/>
        <dbReference type="EC" id="2.8.1.7"/>
    </reaction>
</comment>
<dbReference type="SUPFAM" id="SSF53383">
    <property type="entry name" value="PLP-dependent transferases"/>
    <property type="match status" value="1"/>
</dbReference>
<reference evidence="4" key="1">
    <citation type="submission" date="2009-01" db="EMBL/GenBank/DDBJ databases">
        <authorList>
            <person name="Qin X."/>
            <person name="Bachman B."/>
            <person name="Battles P."/>
            <person name="Bell A."/>
            <person name="Bess C."/>
            <person name="Bickham C."/>
            <person name="Chaboub L."/>
            <person name="Chen D."/>
            <person name="Coyle M."/>
            <person name="Deiros D.R."/>
            <person name="Dinh H."/>
            <person name="Forbes L."/>
            <person name="Fowler G."/>
            <person name="Francisco L."/>
            <person name="Fu Q."/>
            <person name="Gubbala S."/>
            <person name="Hale W."/>
            <person name="Han Y."/>
            <person name="Hemphill L."/>
            <person name="Highlander S.K."/>
            <person name="Hirani K."/>
            <person name="Hogues M."/>
            <person name="Jackson L."/>
            <person name="Jakkamsetti A."/>
            <person name="Javaid M."/>
            <person name="Jiang H."/>
            <person name="Korchina V."/>
            <person name="Kovar C."/>
            <person name="Lara F."/>
            <person name="Lee S."/>
            <person name="Mata R."/>
            <person name="Mathew T."/>
            <person name="Moen C."/>
            <person name="Morales K."/>
            <person name="Munidasa M."/>
            <person name="Nazareth L."/>
            <person name="Ngo R."/>
            <person name="Nguyen L."/>
            <person name="Okwuonu G."/>
            <person name="Ongeri F."/>
            <person name="Patil S."/>
            <person name="Petrosino J."/>
            <person name="Pham C."/>
            <person name="Pham P."/>
            <person name="Pu L.-L."/>
            <person name="Puazo M."/>
            <person name="Raj R."/>
            <person name="Reid J."/>
            <person name="Rouhana J."/>
            <person name="Saada N."/>
            <person name="Shang Y."/>
            <person name="Simmons D."/>
            <person name="Thornton R."/>
            <person name="Warren J."/>
            <person name="Weissenberger G."/>
            <person name="Zhang J."/>
            <person name="Zhang L."/>
            <person name="Zhou C."/>
            <person name="Zhu D."/>
            <person name="Muzny D."/>
            <person name="Worley K."/>
            <person name="Gibbs R."/>
        </authorList>
    </citation>
    <scope>NUCLEOTIDE SEQUENCE [LARGE SCALE GENOMIC DNA]</scope>
    <source>
        <strain evidence="4">DSM 44291</strain>
    </source>
</reference>
<feature type="non-terminal residue" evidence="4">
    <location>
        <position position="1"/>
    </location>
</feature>
<proteinExistence type="predicted"/>
<sequence length="139" mass="14338">AATAAALREAVAQMESERVREASLRDELVRGVLAAVPDARLTTTSPVLDGHAHFLFPGANGDALIMLLDARGIEASTGSACAAGVNRASHVLEAMGVPQVDAAGALRLSLGRTTTAQDVEKVVREIADVVERSRVAGAL</sequence>
<dbReference type="InterPro" id="IPR015424">
    <property type="entry name" value="PyrdxlP-dep_Trfase"/>
</dbReference>
<gene>
    <name evidence="4" type="ORF">HMPREF0298_0339</name>
</gene>
<evidence type="ECO:0000313" key="5">
    <source>
        <dbReference type="Proteomes" id="UP000006196"/>
    </source>
</evidence>
<dbReference type="OrthoDB" id="9808002at2"/>
<protein>
    <recommendedName>
        <fullName evidence="3">Aminotransferase class V domain-containing protein</fullName>
    </recommendedName>
</protein>
<dbReference type="Proteomes" id="UP000006196">
    <property type="component" value="Unassembled WGS sequence"/>
</dbReference>
<accession>C0XPG9</accession>
<dbReference type="InterPro" id="IPR015422">
    <property type="entry name" value="PyrdxlP-dep_Trfase_small"/>
</dbReference>
<feature type="domain" description="Aminotransferase class V" evidence="3">
    <location>
        <begin position="13"/>
        <end position="122"/>
    </location>
</feature>
<keyword evidence="5" id="KW-1185">Reference proteome</keyword>
<dbReference type="RefSeq" id="WP_006840821.1">
    <property type="nucleotide sequence ID" value="NZ_GG667195.1"/>
</dbReference>
<dbReference type="GO" id="GO:0031071">
    <property type="term" value="F:cysteine desulfurase activity"/>
    <property type="evidence" value="ECO:0007669"/>
    <property type="project" value="UniProtKB-EC"/>
</dbReference>
<dbReference type="Pfam" id="PF00266">
    <property type="entry name" value="Aminotran_5"/>
    <property type="match status" value="1"/>
</dbReference>